<gene>
    <name evidence="19" type="primary">narQ</name>
    <name evidence="19" type="ORF">HGP28_00355</name>
</gene>
<keyword evidence="13 14" id="KW-0472">Membrane</keyword>
<protein>
    <recommendedName>
        <fullName evidence="14">Sensor protein</fullName>
        <ecNumber evidence="14">2.7.13.3</ecNumber>
    </recommendedName>
</protein>
<dbReference type="InterPro" id="IPR042295">
    <property type="entry name" value="NarX-like_N_sf"/>
</dbReference>
<dbReference type="InterPro" id="IPR016380">
    <property type="entry name" value="Sig_transdc_His_kin_NarX/NarQ"/>
</dbReference>
<evidence type="ECO:0000256" key="11">
    <source>
        <dbReference type="ARBA" id="ARBA00022989"/>
    </source>
</evidence>
<keyword evidence="20" id="KW-1185">Reference proteome</keyword>
<accession>A0A7X8YFB2</accession>
<keyword evidence="4 14" id="KW-0997">Cell inner membrane</keyword>
<dbReference type="AlphaFoldDB" id="A0A7X8YFB2"/>
<keyword evidence="8 14" id="KW-0547">Nucleotide-binding</keyword>
<evidence type="ECO:0000256" key="15">
    <source>
        <dbReference type="SAM" id="Coils"/>
    </source>
</evidence>
<evidence type="ECO:0000256" key="6">
    <source>
        <dbReference type="ARBA" id="ARBA00022679"/>
    </source>
</evidence>
<dbReference type="GO" id="GO:0000155">
    <property type="term" value="F:phosphorelay sensor kinase activity"/>
    <property type="evidence" value="ECO:0007669"/>
    <property type="project" value="UniProtKB-UniRule"/>
</dbReference>
<keyword evidence="6 14" id="KW-0808">Transferase</keyword>
<feature type="domain" description="HAMP" evidence="18">
    <location>
        <begin position="174"/>
        <end position="226"/>
    </location>
</feature>
<dbReference type="SUPFAM" id="SSF55874">
    <property type="entry name" value="ATPase domain of HSP90 chaperone/DNA topoisomerase II/histidine kinase"/>
    <property type="match status" value="1"/>
</dbReference>
<dbReference type="EMBL" id="JABAIK010000001">
    <property type="protein sequence ID" value="NLS11335.1"/>
    <property type="molecule type" value="Genomic_DNA"/>
</dbReference>
<dbReference type="InterPro" id="IPR003594">
    <property type="entry name" value="HATPase_dom"/>
</dbReference>
<evidence type="ECO:0000259" key="18">
    <source>
        <dbReference type="PROSITE" id="PS50885"/>
    </source>
</evidence>
<dbReference type="RefSeq" id="WP_168834447.1">
    <property type="nucleotide sequence ID" value="NZ_JABAIK010000001.1"/>
</dbReference>
<keyword evidence="10 14" id="KW-0067">ATP-binding</keyword>
<comment type="subcellular location">
    <subcellularLocation>
        <location evidence="2">Cell inner membrane</location>
        <topology evidence="2">Multi-pass membrane protein</topology>
    </subcellularLocation>
</comment>
<comment type="caution">
    <text evidence="19">The sequence shown here is derived from an EMBL/GenBank/DDBJ whole genome shotgun (WGS) entry which is preliminary data.</text>
</comment>
<feature type="transmembrane region" description="Helical" evidence="16">
    <location>
        <begin position="12"/>
        <end position="35"/>
    </location>
</feature>
<dbReference type="InterPro" id="IPR005467">
    <property type="entry name" value="His_kinase_dom"/>
</dbReference>
<evidence type="ECO:0000313" key="19">
    <source>
        <dbReference type="EMBL" id="NLS11335.1"/>
    </source>
</evidence>
<dbReference type="InterPro" id="IPR011712">
    <property type="entry name" value="Sig_transdc_His_kin_sub3_dim/P"/>
</dbReference>
<evidence type="ECO:0000256" key="5">
    <source>
        <dbReference type="ARBA" id="ARBA00022553"/>
    </source>
</evidence>
<evidence type="ECO:0000313" key="20">
    <source>
        <dbReference type="Proteomes" id="UP000535589"/>
    </source>
</evidence>
<dbReference type="Gene3D" id="1.20.120.960">
    <property type="entry name" value="Histidine kinase NarX, sensor domain"/>
    <property type="match status" value="1"/>
</dbReference>
<evidence type="ECO:0000256" key="12">
    <source>
        <dbReference type="ARBA" id="ARBA00023012"/>
    </source>
</evidence>
<evidence type="ECO:0000256" key="7">
    <source>
        <dbReference type="ARBA" id="ARBA00022692"/>
    </source>
</evidence>
<dbReference type="SMART" id="SM00387">
    <property type="entry name" value="HATPase_c"/>
    <property type="match status" value="1"/>
</dbReference>
<keyword evidence="11 16" id="KW-1133">Transmembrane helix</keyword>
<dbReference type="GO" id="GO:0046983">
    <property type="term" value="F:protein dimerization activity"/>
    <property type="evidence" value="ECO:0007669"/>
    <property type="project" value="UniProtKB-UniRule"/>
</dbReference>
<evidence type="ECO:0000256" key="2">
    <source>
        <dbReference type="ARBA" id="ARBA00004429"/>
    </source>
</evidence>
<dbReference type="Gene3D" id="3.30.565.10">
    <property type="entry name" value="Histidine kinase-like ATPase, C-terminal domain"/>
    <property type="match status" value="1"/>
</dbReference>
<dbReference type="InterPro" id="IPR029095">
    <property type="entry name" value="NarX-like_N"/>
</dbReference>
<comment type="catalytic activity">
    <reaction evidence="1 14">
        <text>ATP + protein L-histidine = ADP + protein N-phospho-L-histidine.</text>
        <dbReference type="EC" id="2.7.13.3"/>
    </reaction>
</comment>
<dbReference type="PIRSF" id="PIRSF003167">
    <property type="entry name" value="STHK_NarX/NarQ"/>
    <property type="match status" value="1"/>
</dbReference>
<dbReference type="PANTHER" id="PTHR24421">
    <property type="entry name" value="NITRATE/NITRITE SENSOR PROTEIN NARX-RELATED"/>
    <property type="match status" value="1"/>
</dbReference>
<keyword evidence="9 14" id="KW-0418">Kinase</keyword>
<evidence type="ECO:0000256" key="10">
    <source>
        <dbReference type="ARBA" id="ARBA00022840"/>
    </source>
</evidence>
<name>A0A7X8YFB2_9VIBR</name>
<dbReference type="InterPro" id="IPR036890">
    <property type="entry name" value="HATPase_C_sf"/>
</dbReference>
<dbReference type="CDD" id="cd16917">
    <property type="entry name" value="HATPase_UhpB-NarQ-NarX-like"/>
    <property type="match status" value="1"/>
</dbReference>
<dbReference type="NCBIfam" id="NF008184">
    <property type="entry name" value="PRK10935.1"/>
    <property type="match status" value="1"/>
</dbReference>
<dbReference type="Gene3D" id="6.10.340.10">
    <property type="match status" value="1"/>
</dbReference>
<dbReference type="InterPro" id="IPR003660">
    <property type="entry name" value="HAMP_dom"/>
</dbReference>
<keyword evidence="15" id="KW-0175">Coiled coil</keyword>
<evidence type="ECO:0000256" key="14">
    <source>
        <dbReference type="PIRNR" id="PIRNR003167"/>
    </source>
</evidence>
<evidence type="ECO:0000256" key="13">
    <source>
        <dbReference type="ARBA" id="ARBA00023136"/>
    </source>
</evidence>
<organism evidence="19 20">
    <name type="scientific">Vibrio agarilyticus</name>
    <dbReference type="NCBI Taxonomy" id="2726741"/>
    <lineage>
        <taxon>Bacteria</taxon>
        <taxon>Pseudomonadati</taxon>
        <taxon>Pseudomonadota</taxon>
        <taxon>Gammaproteobacteria</taxon>
        <taxon>Vibrionales</taxon>
        <taxon>Vibrionaceae</taxon>
        <taxon>Vibrio</taxon>
    </lineage>
</organism>
<dbReference type="GO" id="GO:0005886">
    <property type="term" value="C:plasma membrane"/>
    <property type="evidence" value="ECO:0007669"/>
    <property type="project" value="UniProtKB-SubCell"/>
</dbReference>
<evidence type="ECO:0000256" key="1">
    <source>
        <dbReference type="ARBA" id="ARBA00000085"/>
    </source>
</evidence>
<evidence type="ECO:0000256" key="9">
    <source>
        <dbReference type="ARBA" id="ARBA00022777"/>
    </source>
</evidence>
<dbReference type="Pfam" id="PF13675">
    <property type="entry name" value="PilJ"/>
    <property type="match status" value="1"/>
</dbReference>
<feature type="domain" description="Histidine kinase" evidence="17">
    <location>
        <begin position="389"/>
        <end position="585"/>
    </location>
</feature>
<reference evidence="19 20" key="1">
    <citation type="submission" date="2020-04" db="EMBL/GenBank/DDBJ databases">
        <title>Vibrio sp. SM6, a novel species isolated from seawater.</title>
        <authorList>
            <person name="Wang X."/>
        </authorList>
    </citation>
    <scope>NUCLEOTIDE SEQUENCE [LARGE SCALE GENOMIC DNA]</scope>
    <source>
        <strain evidence="19 20">SM6</strain>
    </source>
</reference>
<keyword evidence="12 14" id="KW-0902">Two-component regulatory system</keyword>
<dbReference type="Gene3D" id="1.20.5.1930">
    <property type="match status" value="1"/>
</dbReference>
<dbReference type="SMART" id="SM00304">
    <property type="entry name" value="HAMP"/>
    <property type="match status" value="1"/>
</dbReference>
<evidence type="ECO:0000259" key="17">
    <source>
        <dbReference type="PROSITE" id="PS50109"/>
    </source>
</evidence>
<dbReference type="CDD" id="cd06225">
    <property type="entry name" value="HAMP"/>
    <property type="match status" value="1"/>
</dbReference>
<dbReference type="CDD" id="cd22899">
    <property type="entry name" value="NarQ_sensor"/>
    <property type="match status" value="1"/>
</dbReference>
<evidence type="ECO:0000256" key="8">
    <source>
        <dbReference type="ARBA" id="ARBA00022741"/>
    </source>
</evidence>
<dbReference type="PROSITE" id="PS50885">
    <property type="entry name" value="HAMP"/>
    <property type="match status" value="1"/>
</dbReference>
<keyword evidence="3 14" id="KW-1003">Cell membrane</keyword>
<dbReference type="Proteomes" id="UP000535589">
    <property type="component" value="Unassembled WGS sequence"/>
</dbReference>
<feature type="coiled-coil region" evidence="15">
    <location>
        <begin position="218"/>
        <end position="245"/>
    </location>
</feature>
<keyword evidence="7 16" id="KW-0812">Transmembrane</keyword>
<dbReference type="SUPFAM" id="SSF158472">
    <property type="entry name" value="HAMP domain-like"/>
    <property type="match status" value="1"/>
</dbReference>
<dbReference type="PANTHER" id="PTHR24421:SF10">
    <property type="entry name" value="NITRATE_NITRITE SENSOR PROTEIN NARQ"/>
    <property type="match status" value="1"/>
</dbReference>
<dbReference type="Pfam" id="PF02518">
    <property type="entry name" value="HATPase_c"/>
    <property type="match status" value="1"/>
</dbReference>
<sequence length="585" mass="65296">MHKPMTVTGTIGRAMSLVVVLAIATIGYAFVLLMATLNDAEALNVAGSMRMQNYRLAHDIQTQSHDFSSHILLFERSIYSPSLKALQGWSVPNDITQDYYQLIHRWHELKYWLVNGQRENYLLAMPEYVSKIDAFVFKLQNYSEQKWQQLAWAGGLGLGGILITSLFVVIYVRREIVAPLSALVNASEQMQANVFSVPLRVVSENELGMLTRTFNRMAQELHARYRTLEQAVDEKTRRLQKANQSLELLYHSSSQLTASRISTENFSSVVADMASIEGVSAVKLEIYNQGEAPLVIVRQKAQVEYKSVSFVATPFDSHKPMEDIESTWAFSESLLMGEQSLGRLSWNVVLPCPDSALIESFKSMLSRAIYYNRAQRQAEQLLLLKERGAIARELHDSLAQSLSYLKIQVALLKKQARKKAVASAADPIIDELDSALADAYTQLRELLTTFRLSIGEGSFGGALQSMIAQLQEQTSAKIGLNNALSSMTLAAHEQVHLLQLVREAVLNAVKHAHASHIDVDCREEDHHVIVTINDDGIGMKDITSKMHHFGLAIMHERAERLGGTLAVVSALGEGCRVTVRYPRSV</sequence>
<dbReference type="Pfam" id="PF00672">
    <property type="entry name" value="HAMP"/>
    <property type="match status" value="1"/>
</dbReference>
<dbReference type="GO" id="GO:0005524">
    <property type="term" value="F:ATP binding"/>
    <property type="evidence" value="ECO:0007669"/>
    <property type="project" value="UniProtKB-UniRule"/>
</dbReference>
<dbReference type="EC" id="2.7.13.3" evidence="14"/>
<evidence type="ECO:0000256" key="3">
    <source>
        <dbReference type="ARBA" id="ARBA00022475"/>
    </source>
</evidence>
<proteinExistence type="predicted"/>
<evidence type="ECO:0000256" key="16">
    <source>
        <dbReference type="SAM" id="Phobius"/>
    </source>
</evidence>
<dbReference type="PROSITE" id="PS50109">
    <property type="entry name" value="HIS_KIN"/>
    <property type="match status" value="1"/>
</dbReference>
<evidence type="ECO:0000256" key="4">
    <source>
        <dbReference type="ARBA" id="ARBA00022519"/>
    </source>
</evidence>
<dbReference type="InterPro" id="IPR050482">
    <property type="entry name" value="Sensor_HK_TwoCompSys"/>
</dbReference>
<keyword evidence="5" id="KW-0597">Phosphoprotein</keyword>
<dbReference type="Pfam" id="PF07730">
    <property type="entry name" value="HisKA_3"/>
    <property type="match status" value="1"/>
</dbReference>
<feature type="transmembrane region" description="Helical" evidence="16">
    <location>
        <begin position="150"/>
        <end position="172"/>
    </location>
</feature>